<dbReference type="GO" id="GO:0042578">
    <property type="term" value="F:phosphoric ester hydrolase activity"/>
    <property type="evidence" value="ECO:0007669"/>
    <property type="project" value="TreeGrafter"/>
</dbReference>
<dbReference type="EC" id="4.2.99.18" evidence="4"/>
<keyword evidence="9 26" id="KW-0548">Nucleotidyltransferase</keyword>
<evidence type="ECO:0000256" key="15">
    <source>
        <dbReference type="ARBA" id="ARBA00023204"/>
    </source>
</evidence>
<evidence type="ECO:0000259" key="25">
    <source>
        <dbReference type="SMART" id="SM00483"/>
    </source>
</evidence>
<dbReference type="CDD" id="cd07436">
    <property type="entry name" value="PHP_PolX"/>
    <property type="match status" value="1"/>
</dbReference>
<evidence type="ECO:0000313" key="27">
    <source>
        <dbReference type="Proteomes" id="UP000663859"/>
    </source>
</evidence>
<keyword evidence="10" id="KW-0235">DNA replication</keyword>
<keyword evidence="7" id="KW-0237">DNA synthesis</keyword>
<evidence type="ECO:0000256" key="19">
    <source>
        <dbReference type="ARBA" id="ARBA00044678"/>
    </source>
</evidence>
<dbReference type="InterPro" id="IPR047967">
    <property type="entry name" value="PolX_PHP"/>
</dbReference>
<dbReference type="SMART" id="SM00278">
    <property type="entry name" value="HhH1"/>
    <property type="match status" value="3"/>
</dbReference>
<evidence type="ECO:0000256" key="2">
    <source>
        <dbReference type="ARBA" id="ARBA00004496"/>
    </source>
</evidence>
<keyword evidence="12" id="KW-0832">Ubl conjugation</keyword>
<feature type="domain" description="Helix-hairpin-helix DNA-binding motif class 1" evidence="23">
    <location>
        <begin position="91"/>
        <end position="110"/>
    </location>
</feature>
<dbReference type="SUPFAM" id="SSF81301">
    <property type="entry name" value="Nucleotidyltransferase"/>
    <property type="match status" value="1"/>
</dbReference>
<dbReference type="SUPFAM" id="SSF47781">
    <property type="entry name" value="RuvA domain 2-like"/>
    <property type="match status" value="1"/>
</dbReference>
<dbReference type="SUPFAM" id="SSF47802">
    <property type="entry name" value="DNA polymerase beta, N-terminal domain-like"/>
    <property type="match status" value="1"/>
</dbReference>
<comment type="catalytic activity">
    <reaction evidence="19">
        <text>a 5'-end 2'-deoxyribose-2'-deoxyribonucleotide-DNA = (2E,4S)-4-hydroxypenten-2-al-5-phosphate + a 5'-end 5'-phospho-2'-deoxyribonucleoside-DNA + H(+)</text>
        <dbReference type="Rhea" id="RHEA:76255"/>
        <dbReference type="Rhea" id="RHEA-COMP:13180"/>
        <dbReference type="Rhea" id="RHEA-COMP:18657"/>
        <dbReference type="ChEBI" id="CHEBI:15378"/>
        <dbReference type="ChEBI" id="CHEBI:136412"/>
        <dbReference type="ChEBI" id="CHEBI:195194"/>
        <dbReference type="ChEBI" id="CHEBI:195195"/>
    </reaction>
</comment>
<dbReference type="InterPro" id="IPR004013">
    <property type="entry name" value="PHP_dom"/>
</dbReference>
<evidence type="ECO:0000256" key="9">
    <source>
        <dbReference type="ARBA" id="ARBA00022695"/>
    </source>
</evidence>
<feature type="domain" description="DNA-directed DNA polymerase X" evidence="25">
    <location>
        <begin position="1"/>
        <end position="339"/>
    </location>
</feature>
<dbReference type="PIRSF" id="PIRSF005047">
    <property type="entry name" value="UCP005047_YshC"/>
    <property type="match status" value="1"/>
</dbReference>
<evidence type="ECO:0000256" key="21">
    <source>
        <dbReference type="ARBA" id="ARBA00049244"/>
    </source>
</evidence>
<comment type="catalytic activity">
    <reaction evidence="18">
        <text>2'-deoxyribonucleotide-(2'-deoxyribose 5'-phosphate)-2'-deoxyribonucleotide-DNA = a 3'-end 2'-deoxyribonucleotide-(2,3-dehydro-2,3-deoxyribose 5'-phosphate)-DNA + a 5'-end 5'-phospho-2'-deoxyribonucleoside-DNA + H(+)</text>
        <dbReference type="Rhea" id="RHEA:66592"/>
        <dbReference type="Rhea" id="RHEA-COMP:13180"/>
        <dbReference type="Rhea" id="RHEA-COMP:16897"/>
        <dbReference type="Rhea" id="RHEA-COMP:17067"/>
        <dbReference type="ChEBI" id="CHEBI:15378"/>
        <dbReference type="ChEBI" id="CHEBI:136412"/>
        <dbReference type="ChEBI" id="CHEBI:157695"/>
        <dbReference type="ChEBI" id="CHEBI:167181"/>
        <dbReference type="EC" id="4.2.99.18"/>
    </reaction>
</comment>
<dbReference type="InterPro" id="IPR037160">
    <property type="entry name" value="DNA_Pol_thumb_sf"/>
</dbReference>
<dbReference type="InterPro" id="IPR003141">
    <property type="entry name" value="Pol/His_phosphatase_N"/>
</dbReference>
<dbReference type="Pfam" id="PF02811">
    <property type="entry name" value="PHP"/>
    <property type="match status" value="1"/>
</dbReference>
<keyword evidence="27" id="KW-1185">Reference proteome</keyword>
<gene>
    <name evidence="26" type="primary">pol</name>
    <name evidence="26" type="ORF">MPNT_30080</name>
</gene>
<dbReference type="SUPFAM" id="SSF89550">
    <property type="entry name" value="PHP domain-like"/>
    <property type="match status" value="1"/>
</dbReference>
<keyword evidence="14" id="KW-0915">Sodium</keyword>
<keyword evidence="11" id="KW-0227">DNA damage</keyword>
<dbReference type="GO" id="GO:0006281">
    <property type="term" value="P:DNA repair"/>
    <property type="evidence" value="ECO:0007669"/>
    <property type="project" value="UniProtKB-KW"/>
</dbReference>
<dbReference type="GO" id="GO:0003887">
    <property type="term" value="F:DNA-directed DNA polymerase activity"/>
    <property type="evidence" value="ECO:0007669"/>
    <property type="project" value="UniProtKB-KW"/>
</dbReference>
<dbReference type="SMART" id="SM00481">
    <property type="entry name" value="POLIIIAc"/>
    <property type="match status" value="1"/>
</dbReference>
<dbReference type="InterPro" id="IPR029398">
    <property type="entry name" value="PolB_thumb"/>
</dbReference>
<evidence type="ECO:0000256" key="6">
    <source>
        <dbReference type="ARBA" id="ARBA00022481"/>
    </source>
</evidence>
<dbReference type="InterPro" id="IPR022312">
    <property type="entry name" value="DNA_pol_X"/>
</dbReference>
<evidence type="ECO:0000256" key="8">
    <source>
        <dbReference type="ARBA" id="ARBA00022679"/>
    </source>
</evidence>
<dbReference type="Proteomes" id="UP000663859">
    <property type="component" value="Unassembled WGS sequence"/>
</dbReference>
<dbReference type="RefSeq" id="WP_174582074.1">
    <property type="nucleotide sequence ID" value="NZ_CAJNOB010000023.1"/>
</dbReference>
<dbReference type="InterPro" id="IPR022311">
    <property type="entry name" value="PolX-like"/>
</dbReference>
<evidence type="ECO:0000256" key="18">
    <source>
        <dbReference type="ARBA" id="ARBA00044632"/>
    </source>
</evidence>
<dbReference type="Gene3D" id="3.20.20.140">
    <property type="entry name" value="Metal-dependent hydrolases"/>
    <property type="match status" value="1"/>
</dbReference>
<dbReference type="Gene3D" id="1.10.150.110">
    <property type="entry name" value="DNA polymerase beta, N-terminal domain-like"/>
    <property type="match status" value="1"/>
</dbReference>
<accession>A0A8J2BK41</accession>
<dbReference type="GO" id="GO:0005829">
    <property type="term" value="C:cytosol"/>
    <property type="evidence" value="ECO:0007669"/>
    <property type="project" value="TreeGrafter"/>
</dbReference>
<protein>
    <recommendedName>
        <fullName evidence="5">DNA polymerase beta</fullName>
        <ecNumber evidence="3">2.7.7.7</ecNumber>
        <ecNumber evidence="4">4.2.99.18</ecNumber>
    </recommendedName>
    <alternativeName>
        <fullName evidence="16">5'-deoxyribose-phosphate lyase</fullName>
    </alternativeName>
    <alternativeName>
        <fullName evidence="17">AP lyase</fullName>
    </alternativeName>
</protein>
<feature type="domain" description="Helix-hairpin-helix DNA-binding motif class 1" evidence="23">
    <location>
        <begin position="51"/>
        <end position="70"/>
    </location>
</feature>
<name>A0A8J2BK41_9BACT</name>
<dbReference type="EC" id="2.7.7.7" evidence="3"/>
<feature type="domain" description="Helix-hairpin-helix DNA-binding motif class 1" evidence="23">
    <location>
        <begin position="126"/>
        <end position="145"/>
    </location>
</feature>
<comment type="caution">
    <text evidence="26">The sequence shown here is derived from an EMBL/GenBank/DDBJ whole genome shotgun (WGS) entry which is preliminary data.</text>
</comment>
<dbReference type="InterPro" id="IPR002054">
    <property type="entry name" value="DNA-dir_DNA_pol_X"/>
</dbReference>
<evidence type="ECO:0000256" key="10">
    <source>
        <dbReference type="ARBA" id="ARBA00022705"/>
    </source>
</evidence>
<dbReference type="Pfam" id="PF14520">
    <property type="entry name" value="HHH_5"/>
    <property type="match status" value="1"/>
</dbReference>
<evidence type="ECO:0000256" key="7">
    <source>
        <dbReference type="ARBA" id="ARBA00022634"/>
    </source>
</evidence>
<comment type="cofactor">
    <cofactor evidence="1">
        <name>Mg(2+)</name>
        <dbReference type="ChEBI" id="CHEBI:18420"/>
    </cofactor>
</comment>
<dbReference type="PANTHER" id="PTHR36928">
    <property type="entry name" value="PHOSPHATASE YCDX-RELATED"/>
    <property type="match status" value="1"/>
</dbReference>
<dbReference type="GO" id="GO:0008270">
    <property type="term" value="F:zinc ion binding"/>
    <property type="evidence" value="ECO:0007669"/>
    <property type="project" value="TreeGrafter"/>
</dbReference>
<proteinExistence type="predicted"/>
<dbReference type="PRINTS" id="PR00869">
    <property type="entry name" value="DNAPOLX"/>
</dbReference>
<dbReference type="InterPro" id="IPR016195">
    <property type="entry name" value="Pol/histidinol_Pase-like"/>
</dbReference>
<sequence>MDKAELVRVLEEIATYLELKGENPFKVRAYRNAAKAVEGLAEDVTKLVAEGRLAQVPGIGEGIASKIAELVTTGHLPYYEELKREFPETLLHILELPGVGPKRAKALYEQLGIADIDSLEKACREKRVRGLPGFGEKTEATILQAIEEHRRFQAYHRYGELIELAEKLVEALRSCPEVIRVSLAGSFRRGKEVVHDLDVLASSRSPRKVMDFFVQLPGVSRVLSHGETKSSVLLEGGLACDLRVVPDRDYPYALHHLTGSKEHNIAMRQRAIAQGKKLSEWGLFRTTGPALSPAAASEETEDNPHRPEHASTHDLIVCRDEADIFEALGLSYIPPELRENMGEIEMAEKGMIPKLVEWTELRGTFHCHTTASDGRNSLVEMAQAAQELGLEYLGIADHSKSSFQANGLTEERLAQQMEEIRRWNAQNREPYLFAGTECDILKDGRLDFSDEVLASLDYVVASIHTGFSSSEKENTRRLLRAMENPYVTILGHPTGRLLLARNPYPVNLEEVIEKAAATGTWIELNAHPWRLDLDWRWWRKAKEKGVLCVINPDAHRCSDLAFLRLGVKMARKGWLTTHDVVNTLPLAKMHRALKTKRLKHQA</sequence>
<dbReference type="PRINTS" id="PR00870">
    <property type="entry name" value="DNAPOLXBETA"/>
</dbReference>
<dbReference type="InterPro" id="IPR050243">
    <property type="entry name" value="PHP_phosphatase"/>
</dbReference>
<reference evidence="26" key="1">
    <citation type="submission" date="2021-02" db="EMBL/GenBank/DDBJ databases">
        <authorList>
            <person name="Cremers G."/>
            <person name="Picone N."/>
        </authorList>
    </citation>
    <scope>NUCLEOTIDE SEQUENCE</scope>
    <source>
        <strain evidence="26">PQ17</strain>
    </source>
</reference>
<feature type="domain" description="Polymerase/histidinol phosphatase N-terminal" evidence="24">
    <location>
        <begin position="363"/>
        <end position="442"/>
    </location>
</feature>
<evidence type="ECO:0000256" key="14">
    <source>
        <dbReference type="ARBA" id="ARBA00023053"/>
    </source>
</evidence>
<evidence type="ECO:0000256" key="11">
    <source>
        <dbReference type="ARBA" id="ARBA00022763"/>
    </source>
</evidence>
<dbReference type="InterPro" id="IPR027421">
    <property type="entry name" value="DNA_pol_lamdba_lyase_dom_sf"/>
</dbReference>
<evidence type="ECO:0000256" key="12">
    <source>
        <dbReference type="ARBA" id="ARBA00022843"/>
    </source>
</evidence>
<evidence type="ECO:0000256" key="5">
    <source>
        <dbReference type="ARBA" id="ARBA00020020"/>
    </source>
</evidence>
<comment type="subcellular location">
    <subcellularLocation>
        <location evidence="2">Cytoplasm</location>
    </subcellularLocation>
</comment>
<dbReference type="EMBL" id="CAJNOB010000023">
    <property type="protein sequence ID" value="CAF0698966.1"/>
    <property type="molecule type" value="Genomic_DNA"/>
</dbReference>
<evidence type="ECO:0000313" key="26">
    <source>
        <dbReference type="EMBL" id="CAF0698966.1"/>
    </source>
</evidence>
<comment type="function">
    <text evidence="20">Repair polymerase that plays a key role in base-excision repair. During this process, the damaged base is excised by specific DNA glycosylases, the DNA backbone is nicked at the abasic site by an apurinic/apyrimidic (AP) endonuclease, and POLB removes 5'-deoxyribose-phosphate from the preincised AP site acting as a 5'-deoxyribose-phosphate lyase (5'-dRP lyase); through its DNA polymerase activity, it adds one nucleotide to the 3' end of the arising single-nucleotide gap. Conducts 'gap-filling' DNA synthesis in a stepwise distributive fashion rather than in a processive fashion as for other DNA polymerases. It is also able to cleave sugar-phosphate bonds 3' to an intact AP site, acting as an AP lyase.</text>
</comment>
<dbReference type="Gene3D" id="3.30.210.10">
    <property type="entry name" value="DNA polymerase, thumb domain"/>
    <property type="match status" value="1"/>
</dbReference>
<organism evidence="26 27">
    <name type="scientific">Candidatus Methylacidithermus pantelleriae</name>
    <dbReference type="NCBI Taxonomy" id="2744239"/>
    <lineage>
        <taxon>Bacteria</taxon>
        <taxon>Pseudomonadati</taxon>
        <taxon>Verrucomicrobiota</taxon>
        <taxon>Methylacidiphilae</taxon>
        <taxon>Methylacidiphilales</taxon>
        <taxon>Methylacidiphilaceae</taxon>
        <taxon>Candidatus Methylacidithermus</taxon>
    </lineage>
</organism>
<dbReference type="GO" id="GO:0140078">
    <property type="term" value="F:class I DNA-(apurinic or apyrimidinic site) endonuclease activity"/>
    <property type="evidence" value="ECO:0007669"/>
    <property type="project" value="UniProtKB-EC"/>
</dbReference>
<dbReference type="SMART" id="SM00483">
    <property type="entry name" value="POLXc"/>
    <property type="match status" value="1"/>
</dbReference>
<feature type="region of interest" description="Disordered" evidence="22">
    <location>
        <begin position="290"/>
        <end position="310"/>
    </location>
</feature>
<evidence type="ECO:0000256" key="16">
    <source>
        <dbReference type="ARBA" id="ARBA00035717"/>
    </source>
</evidence>
<dbReference type="CDD" id="cd00141">
    <property type="entry name" value="NT_POLXc"/>
    <property type="match status" value="1"/>
</dbReference>
<comment type="catalytic activity">
    <reaction evidence="21">
        <text>DNA(n) + a 2'-deoxyribonucleoside 5'-triphosphate = DNA(n+1) + diphosphate</text>
        <dbReference type="Rhea" id="RHEA:22508"/>
        <dbReference type="Rhea" id="RHEA-COMP:17339"/>
        <dbReference type="Rhea" id="RHEA-COMP:17340"/>
        <dbReference type="ChEBI" id="CHEBI:33019"/>
        <dbReference type="ChEBI" id="CHEBI:61560"/>
        <dbReference type="ChEBI" id="CHEBI:173112"/>
        <dbReference type="EC" id="2.7.7.7"/>
    </reaction>
</comment>
<dbReference type="FunFam" id="3.20.20.140:FF:000047">
    <property type="entry name" value="PHP domain-containing protein"/>
    <property type="match status" value="1"/>
</dbReference>
<dbReference type="PANTHER" id="PTHR36928:SF1">
    <property type="entry name" value="PHOSPHATASE YCDX-RELATED"/>
    <property type="match status" value="1"/>
</dbReference>
<dbReference type="InterPro" id="IPR002008">
    <property type="entry name" value="DNA_pol_X_beta-like"/>
</dbReference>
<dbReference type="Pfam" id="PF14716">
    <property type="entry name" value="HHH_8"/>
    <property type="match status" value="1"/>
</dbReference>
<dbReference type="InterPro" id="IPR043519">
    <property type="entry name" value="NT_sf"/>
</dbReference>
<dbReference type="InterPro" id="IPR003583">
    <property type="entry name" value="Hlx-hairpin-Hlx_DNA-bd_motif"/>
</dbReference>
<dbReference type="GO" id="GO:0003677">
    <property type="term" value="F:DNA binding"/>
    <property type="evidence" value="ECO:0007669"/>
    <property type="project" value="InterPro"/>
</dbReference>
<dbReference type="InterPro" id="IPR010996">
    <property type="entry name" value="HHH_MUS81"/>
</dbReference>
<dbReference type="AlphaFoldDB" id="A0A8J2BK41"/>
<evidence type="ECO:0000256" key="13">
    <source>
        <dbReference type="ARBA" id="ARBA00022932"/>
    </source>
</evidence>
<keyword evidence="13" id="KW-0239">DNA-directed DNA polymerase</keyword>
<dbReference type="InterPro" id="IPR010994">
    <property type="entry name" value="RuvA_2-like"/>
</dbReference>
<evidence type="ECO:0000256" key="22">
    <source>
        <dbReference type="SAM" id="MobiDB-lite"/>
    </source>
</evidence>
<dbReference type="Gene3D" id="3.30.460.10">
    <property type="entry name" value="Beta Polymerase, domain 2"/>
    <property type="match status" value="1"/>
</dbReference>
<keyword evidence="8 26" id="KW-0808">Transferase</keyword>
<keyword evidence="15" id="KW-0234">DNA repair</keyword>
<evidence type="ECO:0000256" key="17">
    <source>
        <dbReference type="ARBA" id="ARBA00035726"/>
    </source>
</evidence>
<dbReference type="Gene3D" id="1.10.150.20">
    <property type="entry name" value="5' to 3' exonuclease, C-terminal subdomain"/>
    <property type="match status" value="1"/>
</dbReference>
<evidence type="ECO:0000259" key="23">
    <source>
        <dbReference type="SMART" id="SM00278"/>
    </source>
</evidence>
<evidence type="ECO:0000259" key="24">
    <source>
        <dbReference type="SMART" id="SM00481"/>
    </source>
</evidence>
<dbReference type="Pfam" id="PF14791">
    <property type="entry name" value="DNA_pol_B_thumb"/>
    <property type="match status" value="1"/>
</dbReference>
<evidence type="ECO:0000256" key="20">
    <source>
        <dbReference type="ARBA" id="ARBA00045548"/>
    </source>
</evidence>
<keyword evidence="6" id="KW-0488">Methylation</keyword>
<evidence type="ECO:0000256" key="4">
    <source>
        <dbReference type="ARBA" id="ARBA00012720"/>
    </source>
</evidence>
<evidence type="ECO:0000256" key="3">
    <source>
        <dbReference type="ARBA" id="ARBA00012417"/>
    </source>
</evidence>
<evidence type="ECO:0000256" key="1">
    <source>
        <dbReference type="ARBA" id="ARBA00001946"/>
    </source>
</evidence>